<dbReference type="WBParaSite" id="BXY_0011500.1">
    <property type="protein sequence ID" value="BXY_0011500.1"/>
    <property type="gene ID" value="BXY_0011500"/>
</dbReference>
<keyword evidence="10 16" id="KW-0175">Coiled coil</keyword>
<evidence type="ECO:0000259" key="19">
    <source>
        <dbReference type="PROSITE" id="PS51116"/>
    </source>
</evidence>
<evidence type="ECO:0000259" key="20">
    <source>
        <dbReference type="PROSITE" id="PS51117"/>
    </source>
</evidence>
<dbReference type="Gene3D" id="2.60.120.260">
    <property type="entry name" value="Galactose-binding domain-like"/>
    <property type="match status" value="1"/>
</dbReference>
<keyword evidence="14 15" id="KW-0424">Laminin EGF-like domain</keyword>
<dbReference type="FunFam" id="2.10.25.10:FF:000224">
    <property type="entry name" value="Usherin"/>
    <property type="match status" value="1"/>
</dbReference>
<feature type="disulfide bond" evidence="15">
    <location>
        <begin position="1004"/>
        <end position="1013"/>
    </location>
</feature>
<dbReference type="GO" id="GO:0042995">
    <property type="term" value="C:cell projection"/>
    <property type="evidence" value="ECO:0007669"/>
    <property type="project" value="UniProtKB-SubCell"/>
</dbReference>
<reference evidence="25" key="1">
    <citation type="submission" date="2016-11" db="UniProtKB">
        <authorList>
            <consortium name="WormBaseParasite"/>
        </authorList>
    </citation>
    <scope>IDENTIFICATION</scope>
</reference>
<evidence type="ECO:0000256" key="4">
    <source>
        <dbReference type="ARBA" id="ARBA00022525"/>
    </source>
</evidence>
<evidence type="ECO:0000256" key="2">
    <source>
        <dbReference type="ARBA" id="ARBA00004302"/>
    </source>
</evidence>
<keyword evidence="12" id="KW-0325">Glycoprotein</keyword>
<dbReference type="FunFam" id="2.170.300.10:FF:000001">
    <property type="entry name" value="Laminin subunit beta-1"/>
    <property type="match status" value="1"/>
</dbReference>
<feature type="disulfide bond" evidence="15">
    <location>
        <begin position="500"/>
        <end position="514"/>
    </location>
</feature>
<feature type="disulfide bond" evidence="15">
    <location>
        <begin position="488"/>
        <end position="497"/>
    </location>
</feature>
<feature type="domain" description="Laminin EGF-like" evidence="18">
    <location>
        <begin position="869"/>
        <end position="918"/>
    </location>
</feature>
<keyword evidence="24" id="KW-1185">Reference proteome</keyword>
<dbReference type="PANTHER" id="PTHR10574">
    <property type="entry name" value="NETRIN/LAMININ-RELATED"/>
    <property type="match status" value="1"/>
</dbReference>
<dbReference type="CDD" id="cd00055">
    <property type="entry name" value="EGF_Lam"/>
    <property type="match status" value="13"/>
</dbReference>
<dbReference type="SMART" id="SM00180">
    <property type="entry name" value="EGF_Lam"/>
    <property type="match status" value="13"/>
</dbReference>
<evidence type="ECO:0000256" key="11">
    <source>
        <dbReference type="ARBA" id="ARBA00023157"/>
    </source>
</evidence>
<dbReference type="PROSITE" id="PS51117">
    <property type="entry name" value="LAMININ_NTER"/>
    <property type="match status" value="1"/>
</dbReference>
<feature type="coiled-coil region" evidence="16">
    <location>
        <begin position="1350"/>
        <end position="1402"/>
    </location>
</feature>
<reference evidence="22" key="2">
    <citation type="submission" date="2020-08" db="EMBL/GenBank/DDBJ databases">
        <authorList>
            <person name="Kikuchi T."/>
        </authorList>
    </citation>
    <scope>NUCLEOTIDE SEQUENCE</scope>
    <source>
        <strain evidence="21">Ka4C1</strain>
    </source>
</reference>
<dbReference type="InterPro" id="IPR008211">
    <property type="entry name" value="Laminin_N"/>
</dbReference>
<keyword evidence="13" id="KW-0966">Cell projection</keyword>
<feature type="disulfide bond" evidence="15">
    <location>
        <begin position="1139"/>
        <end position="1151"/>
    </location>
</feature>
<dbReference type="PROSITE" id="PS50027">
    <property type="entry name" value="EGF_LAM_2"/>
    <property type="match status" value="10"/>
</dbReference>
<feature type="domain" description="Laminin EGF-like" evidence="18">
    <location>
        <begin position="980"/>
        <end position="1031"/>
    </location>
</feature>
<evidence type="ECO:0000256" key="8">
    <source>
        <dbReference type="ARBA" id="ARBA00022869"/>
    </source>
</evidence>
<evidence type="ECO:0000256" key="15">
    <source>
        <dbReference type="PROSITE-ProRule" id="PRU00460"/>
    </source>
</evidence>
<name>A0A1I7RHD8_BURXY</name>
<accession>A0A1I7RHD8</accession>
<feature type="disulfide bond" evidence="15">
    <location>
        <begin position="888"/>
        <end position="897"/>
    </location>
</feature>
<evidence type="ECO:0000259" key="18">
    <source>
        <dbReference type="PROSITE" id="PS50027"/>
    </source>
</evidence>
<evidence type="ECO:0000256" key="14">
    <source>
        <dbReference type="ARBA" id="ARBA00023292"/>
    </source>
</evidence>
<dbReference type="InterPro" id="IPR000742">
    <property type="entry name" value="EGF"/>
</dbReference>
<keyword evidence="11 15" id="KW-1015">Disulfide bond</keyword>
<dbReference type="Pfam" id="PF00053">
    <property type="entry name" value="EGF_laminin"/>
    <property type="match status" value="11"/>
</dbReference>
<feature type="domain" description="Laminin EGF-like" evidence="18">
    <location>
        <begin position="1083"/>
        <end position="1138"/>
    </location>
</feature>
<comment type="subcellular location">
    <subcellularLocation>
        <location evidence="3">Cell projection</location>
    </subcellularLocation>
    <subcellularLocation>
        <location evidence="2">Secreted</location>
        <location evidence="2">Extracellular space</location>
        <location evidence="2">Extracellular matrix</location>
        <location evidence="2">Basement membrane</location>
    </subcellularLocation>
</comment>
<dbReference type="FunFam" id="2.10.25.10:FF:000135">
    <property type="entry name" value="Laminin subunit beta 4"/>
    <property type="match status" value="2"/>
</dbReference>
<evidence type="ECO:0000256" key="5">
    <source>
        <dbReference type="ARBA" id="ARBA00022530"/>
    </source>
</evidence>
<dbReference type="GO" id="GO:0007411">
    <property type="term" value="P:axon guidance"/>
    <property type="evidence" value="ECO:0007669"/>
    <property type="project" value="TreeGrafter"/>
</dbReference>
<evidence type="ECO:0000313" key="25">
    <source>
        <dbReference type="WBParaSite" id="BXY_0011500.1"/>
    </source>
</evidence>
<feature type="domain" description="Laminin EGF-like" evidence="18">
    <location>
        <begin position="466"/>
        <end position="516"/>
    </location>
</feature>
<comment type="caution">
    <text evidence="15">Lacks conserved residue(s) required for the propagation of feature annotation.</text>
</comment>
<feature type="disulfide bond" evidence="15">
    <location>
        <begin position="824"/>
        <end position="841"/>
    </location>
</feature>
<feature type="domain" description="Laminin EGF-like" evidence="18">
    <location>
        <begin position="406"/>
        <end position="465"/>
    </location>
</feature>
<feature type="disulfide bond" evidence="15">
    <location>
        <begin position="795"/>
        <end position="804"/>
    </location>
</feature>
<dbReference type="Proteomes" id="UP000582659">
    <property type="component" value="Unassembled WGS sequence"/>
</dbReference>
<dbReference type="Pfam" id="PF21199">
    <property type="entry name" value="LAMININ_IV_B"/>
    <property type="match status" value="1"/>
</dbReference>
<feature type="disulfide bond" evidence="15">
    <location>
        <begin position="776"/>
        <end position="793"/>
    </location>
</feature>
<keyword evidence="4" id="KW-0964">Secreted</keyword>
<dbReference type="GO" id="GO:0009887">
    <property type="term" value="P:animal organ morphogenesis"/>
    <property type="evidence" value="ECO:0007669"/>
    <property type="project" value="TreeGrafter"/>
</dbReference>
<evidence type="ECO:0000313" key="24">
    <source>
        <dbReference type="Proteomes" id="UP000659654"/>
    </source>
</evidence>
<evidence type="ECO:0000256" key="6">
    <source>
        <dbReference type="ARBA" id="ARBA00022729"/>
    </source>
</evidence>
<comment type="function">
    <text evidence="1">Binding to cells via a high affinity receptor, laminin is thought to mediate the attachment, migration and organization of cells into tissues during embryonic development by interacting with other extracellular matrix components.</text>
</comment>
<feature type="disulfide bond" evidence="15">
    <location>
        <begin position="1160"/>
        <end position="1169"/>
    </location>
</feature>
<dbReference type="Gene3D" id="2.10.25.10">
    <property type="entry name" value="Laminin"/>
    <property type="match status" value="9"/>
</dbReference>
<feature type="coiled-coil region" evidence="16">
    <location>
        <begin position="1620"/>
        <end position="1703"/>
    </location>
</feature>
<evidence type="ECO:0000313" key="22">
    <source>
        <dbReference type="EMBL" id="CAG9115825.1"/>
    </source>
</evidence>
<feature type="domain" description="Laminin EGF-like" evidence="18">
    <location>
        <begin position="774"/>
        <end position="821"/>
    </location>
</feature>
<feature type="domain" description="Laminin EGF-like" evidence="18">
    <location>
        <begin position="1032"/>
        <end position="1082"/>
    </location>
</feature>
<feature type="domain" description="Laminin EGF-like" evidence="18">
    <location>
        <begin position="822"/>
        <end position="868"/>
    </location>
</feature>
<evidence type="ECO:0000256" key="12">
    <source>
        <dbReference type="ARBA" id="ARBA00023180"/>
    </source>
</evidence>
<dbReference type="InterPro" id="IPR056863">
    <property type="entry name" value="LMN_ATRN_NET-like_EGF"/>
</dbReference>
<dbReference type="InterPro" id="IPR013015">
    <property type="entry name" value="Laminin_IV_B"/>
</dbReference>
<keyword evidence="8" id="KW-0084">Basement membrane</keyword>
<feature type="disulfide bond" evidence="15">
    <location>
        <begin position="1055"/>
        <end position="1064"/>
    </location>
</feature>
<feature type="disulfide bond" evidence="15">
    <location>
        <begin position="774"/>
        <end position="786"/>
    </location>
</feature>
<evidence type="ECO:0000313" key="23">
    <source>
        <dbReference type="Proteomes" id="UP000095284"/>
    </source>
</evidence>
<keyword evidence="5" id="KW-0272">Extracellular matrix</keyword>
<dbReference type="SMR" id="A0A1I7RHD8"/>
<dbReference type="GO" id="GO:0005608">
    <property type="term" value="C:laminin-3 complex"/>
    <property type="evidence" value="ECO:0007669"/>
    <property type="project" value="UniProtKB-ARBA"/>
</dbReference>
<dbReference type="Proteomes" id="UP000095284">
    <property type="component" value="Unplaced"/>
</dbReference>
<evidence type="ECO:0000256" key="13">
    <source>
        <dbReference type="ARBA" id="ARBA00023273"/>
    </source>
</evidence>
<feature type="domain" description="Laminin IV type B" evidence="19">
    <location>
        <begin position="556"/>
        <end position="768"/>
    </location>
</feature>
<organism evidence="23 25">
    <name type="scientific">Bursaphelenchus xylophilus</name>
    <name type="common">Pinewood nematode worm</name>
    <name type="synonym">Aphelenchoides xylophilus</name>
    <dbReference type="NCBI Taxonomy" id="6326"/>
    <lineage>
        <taxon>Eukaryota</taxon>
        <taxon>Metazoa</taxon>
        <taxon>Ecdysozoa</taxon>
        <taxon>Nematoda</taxon>
        <taxon>Chromadorea</taxon>
        <taxon>Rhabditida</taxon>
        <taxon>Tylenchina</taxon>
        <taxon>Tylenchomorpha</taxon>
        <taxon>Aphelenchoidea</taxon>
        <taxon>Aphelenchoididae</taxon>
        <taxon>Bursaphelenchus</taxon>
    </lineage>
</organism>
<dbReference type="Proteomes" id="UP000659654">
    <property type="component" value="Unassembled WGS sequence"/>
</dbReference>
<proteinExistence type="predicted"/>
<dbReference type="InterPro" id="IPR002049">
    <property type="entry name" value="LE_dom"/>
</dbReference>
<feature type="signal peptide" evidence="17">
    <location>
        <begin position="1"/>
        <end position="26"/>
    </location>
</feature>
<dbReference type="InterPro" id="IPR050440">
    <property type="entry name" value="Laminin/Netrin_ECM"/>
</dbReference>
<feature type="domain" description="Laminin EGF-like" evidence="18">
    <location>
        <begin position="343"/>
        <end position="405"/>
    </location>
</feature>
<keyword evidence="6 17" id="KW-0732">Signal</keyword>
<feature type="domain" description="Laminin N-terminal" evidence="20">
    <location>
        <begin position="37"/>
        <end position="278"/>
    </location>
</feature>
<feature type="disulfide bond" evidence="15">
    <location>
        <begin position="1111"/>
        <end position="1120"/>
    </location>
</feature>
<dbReference type="PROSITE" id="PS01248">
    <property type="entry name" value="EGF_LAM_1"/>
    <property type="match status" value="5"/>
</dbReference>
<feature type="disulfide bond" evidence="15">
    <location>
        <begin position="822"/>
        <end position="834"/>
    </location>
</feature>
<dbReference type="Gene3D" id="2.170.300.10">
    <property type="entry name" value="Tie2 ligand-binding domain superfamily"/>
    <property type="match status" value="2"/>
</dbReference>
<feature type="disulfide bond" evidence="15">
    <location>
        <begin position="436"/>
        <end position="445"/>
    </location>
</feature>
<dbReference type="Pfam" id="PF00055">
    <property type="entry name" value="Laminin_N"/>
    <property type="match status" value="1"/>
</dbReference>
<dbReference type="PRINTS" id="PR00011">
    <property type="entry name" value="EGFLAMININ"/>
</dbReference>
<evidence type="ECO:0000313" key="21">
    <source>
        <dbReference type="EMBL" id="CAD5226401.1"/>
    </source>
</evidence>
<dbReference type="FunFam" id="2.60.120.260:FF:000010">
    <property type="entry name" value="Laminin subunit beta 1"/>
    <property type="match status" value="1"/>
</dbReference>
<dbReference type="FunFam" id="2.10.25.10:FF:000090">
    <property type="entry name" value="laminin subunit alpha"/>
    <property type="match status" value="1"/>
</dbReference>
<feature type="chain" id="PRO_5036021792" evidence="17">
    <location>
        <begin position="27"/>
        <end position="1786"/>
    </location>
</feature>
<sequence length="1786" mass="197408">MAGETPPLITFCKFFILSLCLYSIRSAELAEEEDLCYDRSCYPATGNLLIGRKDKIKASSTCGLAGRERYCIVSHLEDQTKCFFCDSRQPWKEGVEPNRNSHRIENVVTENYADRAKSWWQSKNGEQNVSIQVDFDEEFHVTHFILTFRTFRPAAMLIEHSADYGKTWRVDRYFAYDCGTSFPGIPEGPPKKHGDVICSSKYSHIAPSSGGELIYKVISPHIHTNNPYAPEIANLLKMTNIRFNFTKLHTLGDDLLDFRPEIDEKYYYGLYEIVIRGSCSCYGHAQRCIPKWAADDKVPDMVHGNCECTHNTKGANCEKCEDFYNDLPWKPAIGDQPNECKRCNCNGHAASCHFDESEYVKSGNVSGGVCDDCQHNTQGKNCQQCKPYFFRDPRRPIDDPYTCQPCQCDKRGSLYEGICEGEQDEEKSLVAGKCYCKPNVDGPNCDRCKNGFWDFQETDPNGCKECGCNTLGTVDNLGCDKYTGECTCKQNVVGERCDTCKPNHWGLSNHTDGCQPCDCAPGGSLSSQCDVVTGQCQCKEHYNGRRCNTTESAYFCPAIDYLTFEAENAFEITSGEVIEREEHPSQFKSWTGSGFVRVREGTNITFVVDNILKSGQFHLVFRYELPNDGLGWDNIMITIVRPSNPSPDGPCANSIESDDFLIGRLVPHTNFFEINPPVCLETGVRYEIRVFFGQRSGNYPDLNAQSLIDSLVLVPPTDSLSIFQGSHDAQYRGSLFHQCRELFLRVAPKSHVSKECSDLICQVSGEIVGQGVACECDLTGSLSTICNPNGGQCECKPNVVGLKCDSCAVGTYGFGPSGCTPCNCDPVGVLSNVCDKQSGQCECRERGITGRQCNQCQPGFWSFPDCKTCQCNGHANLCDQEHGACIDCHNHTTGHNCDRCIDTYYGDPRLGVNEACKPCPCPGGPGSGIQNANTCYLDRSTIESTLKCNCKPGYTGDRCDACEVNYWGSPRELGGQCVKCDCNENIDRSIPGSCDPKTGHCVKCLYNTDGIQCENCKDGFFGDAKTRNCHQCVCNSLGTNTTAGSCNRVSGQCNCFPNVIGQQCDQCAPQHFDLASGKGCQACGCDPQGVISGPDGNPHLECNGLDGKCVCKPGRGGRTCSECEDYYWGNPLTGECKRCECDPTGSASYQCHRNNGTCICKPGSGGPLCNQCARGYTGQWPHCQACGECFDNWDRILTGLRNELDGLVERANNIEDTGVSSEYDETFEKMELQIAEVRLQLETVNISKEDVEGLRKKIDDLQKDVEDARSRLAEKNERVVKVASSVDLAEKQVSDLKAKANNLTKLAENLSAEAMEIRGSDTKGAYEIVKESAEKAQQSHVSISQAIDKITAAESDRNKAADMMEHHKNEFLQQYEENKAALEEVQKKIEEIEDALPDLNKQVCGGETAGCDEMCGGPSPECGKCGGSSCLGSVSKAHQAEEFAREAREKLLAKQKEAEELQKRIRNSLPETDAADKSTSEALRTVEQAAKLANHTKEALKKQLDDIKKFLDSERTGPEQIQAVIDEILSVSIPFTEEQIKEMSEKIREKVKETKDTDQILAETSGNKTLAENLQRQADYASQRAAKIHNTTVAIKKALADADQAYNEAQDILTKTGESNDKISSDLEQAETEVATLEDKAKEATTLINELQNKTDKLKAEYIKITSNSKSAGTSADSALEIAQKVEARQGDLKQKYDEVEKLLEDRVSGNEEKRERADKLHQRTTELLAKIYKHNSDADALKKTADSLDVELVNFRNSVDSLSRQIDEVAAQIEKRVEFHATCDA</sequence>
<dbReference type="GO" id="GO:0009888">
    <property type="term" value="P:tissue development"/>
    <property type="evidence" value="ECO:0007669"/>
    <property type="project" value="TreeGrafter"/>
</dbReference>
<evidence type="ECO:0000256" key="7">
    <source>
        <dbReference type="ARBA" id="ARBA00022737"/>
    </source>
</evidence>
<dbReference type="Pfam" id="PF24973">
    <property type="entry name" value="EGF_LMN_ATRN"/>
    <property type="match status" value="2"/>
</dbReference>
<dbReference type="FunFam" id="2.10.25.10:FF:000065">
    <property type="entry name" value="Laminin subunit beta 1"/>
    <property type="match status" value="1"/>
</dbReference>
<dbReference type="FunFam" id="2.10.25.10:FF:000074">
    <property type="entry name" value="Laminin subunit alpha"/>
    <property type="match status" value="1"/>
</dbReference>
<dbReference type="SMART" id="SM00181">
    <property type="entry name" value="EGF"/>
    <property type="match status" value="6"/>
</dbReference>
<dbReference type="eggNOG" id="KOG0994">
    <property type="taxonomic scope" value="Eukaryota"/>
</dbReference>
<dbReference type="FunFam" id="2.10.25.10:FF:000011">
    <property type="entry name" value="Cadherin EGF LAG seven-pass G-type receptor"/>
    <property type="match status" value="2"/>
</dbReference>
<dbReference type="PANTHER" id="PTHR10574:SF375">
    <property type="entry name" value="LAMININ SUBUNIT BETA-1"/>
    <property type="match status" value="1"/>
</dbReference>
<dbReference type="SMART" id="SM00136">
    <property type="entry name" value="LamNT"/>
    <property type="match status" value="1"/>
</dbReference>
<feature type="coiled-coil region" evidence="16">
    <location>
        <begin position="1244"/>
        <end position="1313"/>
    </location>
</feature>
<evidence type="ECO:0000256" key="1">
    <source>
        <dbReference type="ARBA" id="ARBA00002418"/>
    </source>
</evidence>
<dbReference type="OrthoDB" id="5985440at2759"/>
<dbReference type="EMBL" id="CAJFDI010000004">
    <property type="protein sequence ID" value="CAD5226401.1"/>
    <property type="molecule type" value="Genomic_DNA"/>
</dbReference>
<evidence type="ECO:0000256" key="9">
    <source>
        <dbReference type="ARBA" id="ARBA00022889"/>
    </source>
</evidence>
<evidence type="ECO:0000256" key="16">
    <source>
        <dbReference type="SAM" id="Coils"/>
    </source>
</evidence>
<feature type="coiled-coil region" evidence="16">
    <location>
        <begin position="1441"/>
        <end position="1503"/>
    </location>
</feature>
<dbReference type="GO" id="GO:0034446">
    <property type="term" value="P:substrate adhesion-dependent cell spreading"/>
    <property type="evidence" value="ECO:0007669"/>
    <property type="project" value="TreeGrafter"/>
</dbReference>
<feature type="disulfide bond" evidence="15">
    <location>
        <begin position="1141"/>
        <end position="1158"/>
    </location>
</feature>
<dbReference type="FunFam" id="2.10.25.10:FF:000130">
    <property type="entry name" value="Laminin subunit beta 1"/>
    <property type="match status" value="1"/>
</dbReference>
<keyword evidence="9" id="KW-0130">Cell adhesion</keyword>
<dbReference type="SUPFAM" id="SSF57196">
    <property type="entry name" value="EGF/Laminin"/>
    <property type="match status" value="12"/>
</dbReference>
<gene>
    <name evidence="21" type="ORF">BXYJ_LOCUS9026</name>
</gene>
<feature type="domain" description="Laminin EGF-like" evidence="18">
    <location>
        <begin position="1139"/>
        <end position="1185"/>
    </location>
</feature>
<dbReference type="FunFam" id="2.10.25.10:FF:000333">
    <property type="entry name" value="netrin-4 isoform X2"/>
    <property type="match status" value="1"/>
</dbReference>
<dbReference type="InterPro" id="IPR008979">
    <property type="entry name" value="Galactose-bd-like_sf"/>
</dbReference>
<protein>
    <submittedName>
        <fullName evidence="21">(pine wood nematode) hypothetical protein</fullName>
    </submittedName>
</protein>
<dbReference type="GO" id="GO:0016477">
    <property type="term" value="P:cell migration"/>
    <property type="evidence" value="ECO:0007669"/>
    <property type="project" value="TreeGrafter"/>
</dbReference>
<dbReference type="GO" id="GO:0070831">
    <property type="term" value="P:basement membrane assembly"/>
    <property type="evidence" value="ECO:0007669"/>
    <property type="project" value="TreeGrafter"/>
</dbReference>
<feature type="disulfide bond" evidence="15">
    <location>
        <begin position="373"/>
        <end position="382"/>
    </location>
</feature>
<dbReference type="SUPFAM" id="SSF49785">
    <property type="entry name" value="Galactose-binding domain-like"/>
    <property type="match status" value="1"/>
</dbReference>
<dbReference type="PROSITE" id="PS51116">
    <property type="entry name" value="LAMININ_IVB"/>
    <property type="match status" value="1"/>
</dbReference>
<evidence type="ECO:0000256" key="10">
    <source>
        <dbReference type="ARBA" id="ARBA00023054"/>
    </source>
</evidence>
<keyword evidence="7" id="KW-0677">Repeat</keyword>
<evidence type="ECO:0000256" key="3">
    <source>
        <dbReference type="ARBA" id="ARBA00004316"/>
    </source>
</evidence>
<evidence type="ECO:0000256" key="17">
    <source>
        <dbReference type="SAM" id="SignalP"/>
    </source>
</evidence>
<dbReference type="EMBL" id="CAJFCV020000004">
    <property type="protein sequence ID" value="CAG9115825.1"/>
    <property type="molecule type" value="Genomic_DNA"/>
</dbReference>